<dbReference type="GO" id="GO:0030170">
    <property type="term" value="F:pyridoxal phosphate binding"/>
    <property type="evidence" value="ECO:0007669"/>
    <property type="project" value="TreeGrafter"/>
</dbReference>
<dbReference type="Gene3D" id="2.40.37.10">
    <property type="entry name" value="Lyase, Ornithine Decarboxylase, Chain A, domain 1"/>
    <property type="match status" value="1"/>
</dbReference>
<dbReference type="SUPFAM" id="SSF50621">
    <property type="entry name" value="Alanine racemase C-terminal domain-like"/>
    <property type="match status" value="1"/>
</dbReference>
<dbReference type="InterPro" id="IPR000821">
    <property type="entry name" value="Ala_racemase"/>
</dbReference>
<dbReference type="InterPro" id="IPR009006">
    <property type="entry name" value="Ala_racemase/Decarboxylase_C"/>
</dbReference>
<feature type="domain" description="Alanine racemase C-terminal" evidence="6">
    <location>
        <begin position="254"/>
        <end position="386"/>
    </location>
</feature>
<evidence type="ECO:0000256" key="4">
    <source>
        <dbReference type="PIRSR" id="PIRSR600821-50"/>
    </source>
</evidence>
<dbReference type="InterPro" id="IPR020622">
    <property type="entry name" value="Ala_racemase_pyridoxalP-BS"/>
</dbReference>
<evidence type="ECO:0000256" key="2">
    <source>
        <dbReference type="ARBA" id="ARBA00022898"/>
    </source>
</evidence>
<organism evidence="7 8">
    <name type="scientific">Candidatus Berkelbacteria bacterium Licking1014_2</name>
    <dbReference type="NCBI Taxonomy" id="2017146"/>
    <lineage>
        <taxon>Bacteria</taxon>
        <taxon>Candidatus Berkelbacteria</taxon>
    </lineage>
</organism>
<proteinExistence type="predicted"/>
<dbReference type="SMART" id="SM01005">
    <property type="entry name" value="Ala_racemase_C"/>
    <property type="match status" value="1"/>
</dbReference>
<dbReference type="PRINTS" id="PR00992">
    <property type="entry name" value="ALARACEMASE"/>
</dbReference>
<protein>
    <submittedName>
        <fullName evidence="7">Alanine racemase</fullName>
    </submittedName>
</protein>
<evidence type="ECO:0000313" key="7">
    <source>
        <dbReference type="EMBL" id="TSC96753.1"/>
    </source>
</evidence>
<name>A0A554LV67_9BACT</name>
<dbReference type="PROSITE" id="PS00395">
    <property type="entry name" value="ALANINE_RACEMASE"/>
    <property type="match status" value="1"/>
</dbReference>
<comment type="caution">
    <text evidence="7">The sequence shown here is derived from an EMBL/GenBank/DDBJ whole genome shotgun (WGS) entry which is preliminary data.</text>
</comment>
<sequence length="387" mass="43158">MIICQVNLKTIRQNIEQIKKRLAEQAKFCLVVKSNAYGHGLIEVSRVVEPLVDYLAVFEVGEGLELRANNIKQPILILGAALGTAEINQAIENNLTLSIYHLGQARDISAAAIRRGRPAIAHLTIDSGLHREGILASNVIDREKAKAEIKEIGDLPAINLEGVWSHLSRPSDLDYSQWQIANFQDLLFLLQGIKIEFPLRHLAASEAFFYLPKSYLEMIRIGSAAYGIIDWPLRTANESVRRLAKEIIPQFPAALNLMAKIVGVKTVPPGSYIGYGEAHQVRRKTRLALLPVGYGDGLWREMSGQIEVLIAGRRYKSIGKISMNQMMVDITSMPTDQLDRIIGREAVLLGGQGDEIIKPQDWAKIVNTNSREITVKIPQSVKREYII</sequence>
<dbReference type="InterPro" id="IPR001608">
    <property type="entry name" value="Ala_racemase_N"/>
</dbReference>
<dbReference type="GO" id="GO:0005829">
    <property type="term" value="C:cytosol"/>
    <property type="evidence" value="ECO:0007669"/>
    <property type="project" value="TreeGrafter"/>
</dbReference>
<dbReference type="FunFam" id="3.20.20.10:FF:000002">
    <property type="entry name" value="Alanine racemase"/>
    <property type="match status" value="1"/>
</dbReference>
<dbReference type="InterPro" id="IPR011079">
    <property type="entry name" value="Ala_racemase_C"/>
</dbReference>
<gene>
    <name evidence="7" type="ORF">CEN88_274</name>
</gene>
<dbReference type="PANTHER" id="PTHR30511">
    <property type="entry name" value="ALANINE RACEMASE"/>
    <property type="match status" value="1"/>
</dbReference>
<dbReference type="AlphaFoldDB" id="A0A554LV67"/>
<dbReference type="EMBL" id="VMGL01000029">
    <property type="protein sequence ID" value="TSC96753.1"/>
    <property type="molecule type" value="Genomic_DNA"/>
</dbReference>
<evidence type="ECO:0000256" key="5">
    <source>
        <dbReference type="PIRSR" id="PIRSR600821-52"/>
    </source>
</evidence>
<evidence type="ECO:0000259" key="6">
    <source>
        <dbReference type="SMART" id="SM01005"/>
    </source>
</evidence>
<accession>A0A554LV67</accession>
<evidence type="ECO:0000313" key="8">
    <source>
        <dbReference type="Proteomes" id="UP000318711"/>
    </source>
</evidence>
<feature type="binding site" evidence="5">
    <location>
        <position position="131"/>
    </location>
    <ligand>
        <name>substrate</name>
    </ligand>
</feature>
<keyword evidence="2 4" id="KW-0663">Pyridoxal phosphate</keyword>
<evidence type="ECO:0000256" key="3">
    <source>
        <dbReference type="ARBA" id="ARBA00023235"/>
    </source>
</evidence>
<dbReference type="Pfam" id="PF01168">
    <property type="entry name" value="Ala_racemase_N"/>
    <property type="match status" value="1"/>
</dbReference>
<evidence type="ECO:0000256" key="1">
    <source>
        <dbReference type="ARBA" id="ARBA00001933"/>
    </source>
</evidence>
<comment type="cofactor">
    <cofactor evidence="1 4">
        <name>pyridoxal 5'-phosphate</name>
        <dbReference type="ChEBI" id="CHEBI:597326"/>
    </cofactor>
</comment>
<dbReference type="InterPro" id="IPR029066">
    <property type="entry name" value="PLP-binding_barrel"/>
</dbReference>
<reference evidence="7 8" key="1">
    <citation type="submission" date="2017-07" db="EMBL/GenBank/DDBJ databases">
        <title>Mechanisms for carbon and nitrogen cycling indicate functional differentiation within the Candidate Phyla Radiation.</title>
        <authorList>
            <person name="Danczak R.E."/>
            <person name="Johnston M.D."/>
            <person name="Kenah C."/>
            <person name="Slattery M."/>
            <person name="Wrighton K.C."/>
            <person name="Wilkins M.J."/>
        </authorList>
    </citation>
    <scope>NUCLEOTIDE SEQUENCE [LARGE SCALE GENOMIC DNA]</scope>
    <source>
        <strain evidence="7">Licking1014_2</strain>
    </source>
</reference>
<dbReference type="Proteomes" id="UP000318711">
    <property type="component" value="Unassembled WGS sequence"/>
</dbReference>
<dbReference type="CDD" id="cd00430">
    <property type="entry name" value="PLPDE_III_AR"/>
    <property type="match status" value="1"/>
</dbReference>
<keyword evidence="3" id="KW-0413">Isomerase</keyword>
<dbReference type="GO" id="GO:0030632">
    <property type="term" value="P:D-alanine biosynthetic process"/>
    <property type="evidence" value="ECO:0007669"/>
    <property type="project" value="TreeGrafter"/>
</dbReference>
<dbReference type="GO" id="GO:0008784">
    <property type="term" value="F:alanine racemase activity"/>
    <property type="evidence" value="ECO:0007669"/>
    <property type="project" value="InterPro"/>
</dbReference>
<dbReference type="SUPFAM" id="SSF51419">
    <property type="entry name" value="PLP-binding barrel"/>
    <property type="match status" value="1"/>
</dbReference>
<dbReference type="Gene3D" id="3.20.20.10">
    <property type="entry name" value="Alanine racemase"/>
    <property type="match status" value="1"/>
</dbReference>
<feature type="binding site" evidence="5">
    <location>
        <position position="323"/>
    </location>
    <ligand>
        <name>substrate</name>
    </ligand>
</feature>
<feature type="modified residue" description="N6-(pyridoxal phosphate)lysine" evidence="4">
    <location>
        <position position="33"/>
    </location>
</feature>
<dbReference type="PANTHER" id="PTHR30511:SF0">
    <property type="entry name" value="ALANINE RACEMASE, CATABOLIC-RELATED"/>
    <property type="match status" value="1"/>
</dbReference>
<dbReference type="NCBIfam" id="TIGR00492">
    <property type="entry name" value="alr"/>
    <property type="match status" value="1"/>
</dbReference>
<dbReference type="Pfam" id="PF00842">
    <property type="entry name" value="Ala_racemase_C"/>
    <property type="match status" value="1"/>
</dbReference>